<dbReference type="PROSITE" id="PS00061">
    <property type="entry name" value="ADH_SHORT"/>
    <property type="match status" value="1"/>
</dbReference>
<comment type="caution">
    <text evidence="4">The sequence shown here is derived from an EMBL/GenBank/DDBJ whole genome shotgun (WGS) entry which is preliminary data.</text>
</comment>
<sequence length="181" mass="19952">GRCDFLYNNAGVAVFKPFAEMTLTELAEMFQTNVDGVLYMTRAFLPMMQRASSGHIINIASLAGQVASAKAAVYAASKAAIIRFSEGLRQELIGTGIHVTCVMPGPIDTPFLEKADSGGSYRQNVQAYLLSPEHTAHAIIRAVAKKQAELRLPWKLSLLSMLYTMLPQRIKRWVAPLINRK</sequence>
<dbReference type="SUPFAM" id="SSF51735">
    <property type="entry name" value="NAD(P)-binding Rossmann-fold domains"/>
    <property type="match status" value="1"/>
</dbReference>
<proteinExistence type="inferred from homology"/>
<dbReference type="Proteomes" id="UP000271031">
    <property type="component" value="Unassembled WGS sequence"/>
</dbReference>
<dbReference type="InterPro" id="IPR020904">
    <property type="entry name" value="Sc_DH/Rdtase_CS"/>
</dbReference>
<dbReference type="Gene3D" id="3.40.50.720">
    <property type="entry name" value="NAD(P)-binding Rossmann-like Domain"/>
    <property type="match status" value="1"/>
</dbReference>
<dbReference type="InterPro" id="IPR002347">
    <property type="entry name" value="SDR_fam"/>
</dbReference>
<dbReference type="InterPro" id="IPR036291">
    <property type="entry name" value="NAD(P)-bd_dom_sf"/>
</dbReference>
<dbReference type="EMBL" id="RHHQ01000093">
    <property type="protein sequence ID" value="RNB74681.1"/>
    <property type="molecule type" value="Genomic_DNA"/>
</dbReference>
<evidence type="ECO:0000256" key="1">
    <source>
        <dbReference type="ARBA" id="ARBA00006484"/>
    </source>
</evidence>
<dbReference type="PANTHER" id="PTHR44196">
    <property type="entry name" value="DEHYDROGENASE/REDUCTASE SDR FAMILY MEMBER 7B"/>
    <property type="match status" value="1"/>
</dbReference>
<reference evidence="4 5" key="1">
    <citation type="submission" date="2018-10" db="EMBL/GenBank/DDBJ databases">
        <title>Phylogenomics of Brevibacillus.</title>
        <authorList>
            <person name="Dunlap C."/>
        </authorList>
    </citation>
    <scope>NUCLEOTIDE SEQUENCE [LARGE SCALE GENOMIC DNA]</scope>
    <source>
        <strain evidence="4 5">JCM 15716</strain>
    </source>
</reference>
<accession>A0A3M8CGN7</accession>
<keyword evidence="5" id="KW-1185">Reference proteome</keyword>
<dbReference type="GO" id="GO:0016020">
    <property type="term" value="C:membrane"/>
    <property type="evidence" value="ECO:0007669"/>
    <property type="project" value="TreeGrafter"/>
</dbReference>
<dbReference type="RefSeq" id="WP_122921765.1">
    <property type="nucleotide sequence ID" value="NZ_RHHQ01000093.1"/>
</dbReference>
<feature type="non-terminal residue" evidence="4">
    <location>
        <position position="1"/>
    </location>
</feature>
<evidence type="ECO:0000256" key="3">
    <source>
        <dbReference type="RuleBase" id="RU000363"/>
    </source>
</evidence>
<dbReference type="PRINTS" id="PR00080">
    <property type="entry name" value="SDRFAMILY"/>
</dbReference>
<dbReference type="OrthoDB" id="9793345at2"/>
<name>A0A3M8CGN7_9BACL</name>
<evidence type="ECO:0000313" key="4">
    <source>
        <dbReference type="EMBL" id="RNB74681.1"/>
    </source>
</evidence>
<dbReference type="Pfam" id="PF00106">
    <property type="entry name" value="adh_short"/>
    <property type="match status" value="1"/>
</dbReference>
<keyword evidence="2" id="KW-0560">Oxidoreductase</keyword>
<dbReference type="GO" id="GO:0016491">
    <property type="term" value="F:oxidoreductase activity"/>
    <property type="evidence" value="ECO:0007669"/>
    <property type="project" value="UniProtKB-KW"/>
</dbReference>
<gene>
    <name evidence="4" type="ORF">EDM56_31105</name>
</gene>
<evidence type="ECO:0000256" key="2">
    <source>
        <dbReference type="ARBA" id="ARBA00023002"/>
    </source>
</evidence>
<protein>
    <submittedName>
        <fullName evidence="4">SDR family NAD(P)-dependent oxidoreductase</fullName>
    </submittedName>
</protein>
<organism evidence="4 5">
    <name type="scientific">Brevibacillus fluminis</name>
    <dbReference type="NCBI Taxonomy" id="511487"/>
    <lineage>
        <taxon>Bacteria</taxon>
        <taxon>Bacillati</taxon>
        <taxon>Bacillota</taxon>
        <taxon>Bacilli</taxon>
        <taxon>Bacillales</taxon>
        <taxon>Paenibacillaceae</taxon>
        <taxon>Brevibacillus</taxon>
    </lineage>
</organism>
<comment type="similarity">
    <text evidence="1 3">Belongs to the short-chain dehydrogenases/reductases (SDR) family.</text>
</comment>
<dbReference type="PANTHER" id="PTHR44196:SF1">
    <property type="entry name" value="DEHYDROGENASE_REDUCTASE SDR FAMILY MEMBER 7B"/>
    <property type="match status" value="1"/>
</dbReference>
<evidence type="ECO:0000313" key="5">
    <source>
        <dbReference type="Proteomes" id="UP000271031"/>
    </source>
</evidence>
<dbReference type="PRINTS" id="PR00081">
    <property type="entry name" value="GDHRDH"/>
</dbReference>
<dbReference type="AlphaFoldDB" id="A0A3M8CGN7"/>